<evidence type="ECO:0000256" key="1">
    <source>
        <dbReference type="ARBA" id="ARBA00004651"/>
    </source>
</evidence>
<evidence type="ECO:0000256" key="4">
    <source>
        <dbReference type="ARBA" id="ARBA00022692"/>
    </source>
</evidence>
<organism evidence="9 10">
    <name type="scientific">Enterococcus asini</name>
    <dbReference type="NCBI Taxonomy" id="57732"/>
    <lineage>
        <taxon>Bacteria</taxon>
        <taxon>Bacillati</taxon>
        <taxon>Bacillota</taxon>
        <taxon>Bacilli</taxon>
        <taxon>Lactobacillales</taxon>
        <taxon>Enterococcaceae</taxon>
        <taxon>Enterococcus</taxon>
    </lineage>
</organism>
<evidence type="ECO:0000256" key="6">
    <source>
        <dbReference type="ARBA" id="ARBA00023136"/>
    </source>
</evidence>
<dbReference type="SUPFAM" id="SSF161098">
    <property type="entry name" value="MetI-like"/>
    <property type="match status" value="1"/>
</dbReference>
<dbReference type="InterPro" id="IPR000515">
    <property type="entry name" value="MetI-like"/>
</dbReference>
<feature type="domain" description="ABC transmembrane type-1" evidence="8">
    <location>
        <begin position="88"/>
        <end position="286"/>
    </location>
</feature>
<reference evidence="9" key="1">
    <citation type="submission" date="2023-03" db="EMBL/GenBank/DDBJ databases">
        <authorList>
            <person name="Shen W."/>
            <person name="Cai J."/>
        </authorList>
    </citation>
    <scope>NUCLEOTIDE SEQUENCE</scope>
    <source>
        <strain evidence="9">B226-2</strain>
    </source>
</reference>
<dbReference type="AlphaFoldDB" id="A0AAW8TWH1"/>
<dbReference type="GO" id="GO:0005886">
    <property type="term" value="C:plasma membrane"/>
    <property type="evidence" value="ECO:0007669"/>
    <property type="project" value="UniProtKB-SubCell"/>
</dbReference>
<dbReference type="InterPro" id="IPR050366">
    <property type="entry name" value="BP-dependent_transpt_permease"/>
</dbReference>
<dbReference type="GO" id="GO:0055085">
    <property type="term" value="P:transmembrane transport"/>
    <property type="evidence" value="ECO:0007669"/>
    <property type="project" value="InterPro"/>
</dbReference>
<dbReference type="EMBL" id="JARQBJ010000001">
    <property type="protein sequence ID" value="MDT2808899.1"/>
    <property type="molecule type" value="Genomic_DNA"/>
</dbReference>
<comment type="similarity">
    <text evidence="7">Belongs to the binding-protein-dependent transport system permease family.</text>
</comment>
<dbReference type="InterPro" id="IPR035906">
    <property type="entry name" value="MetI-like_sf"/>
</dbReference>
<dbReference type="Pfam" id="PF12911">
    <property type="entry name" value="OppC_N"/>
    <property type="match status" value="1"/>
</dbReference>
<dbReference type="Proteomes" id="UP001256711">
    <property type="component" value="Unassembled WGS sequence"/>
</dbReference>
<evidence type="ECO:0000256" key="2">
    <source>
        <dbReference type="ARBA" id="ARBA00022448"/>
    </source>
</evidence>
<dbReference type="RefSeq" id="WP_270596122.1">
    <property type="nucleotide sequence ID" value="NZ_JAQESC010000001.1"/>
</dbReference>
<comment type="subcellular location">
    <subcellularLocation>
        <location evidence="1 7">Cell membrane</location>
        <topology evidence="1 7">Multi-pass membrane protein</topology>
    </subcellularLocation>
</comment>
<evidence type="ECO:0000259" key="8">
    <source>
        <dbReference type="PROSITE" id="PS50928"/>
    </source>
</evidence>
<keyword evidence="3" id="KW-1003">Cell membrane</keyword>
<feature type="transmembrane region" description="Helical" evidence="7">
    <location>
        <begin position="153"/>
        <end position="174"/>
    </location>
</feature>
<dbReference type="Gene3D" id="1.10.3720.10">
    <property type="entry name" value="MetI-like"/>
    <property type="match status" value="1"/>
</dbReference>
<keyword evidence="2 7" id="KW-0813">Transport</keyword>
<dbReference type="PANTHER" id="PTHR43386:SF1">
    <property type="entry name" value="D,D-DIPEPTIDE TRANSPORT SYSTEM PERMEASE PROTEIN DDPC-RELATED"/>
    <property type="match status" value="1"/>
</dbReference>
<comment type="caution">
    <text evidence="9">The sequence shown here is derived from an EMBL/GenBank/DDBJ whole genome shotgun (WGS) entry which is preliminary data.</text>
</comment>
<accession>A0AAW8TWH1</accession>
<gene>
    <name evidence="9" type="ORF">P7H43_00085</name>
</gene>
<evidence type="ECO:0000313" key="9">
    <source>
        <dbReference type="EMBL" id="MDT2808899.1"/>
    </source>
</evidence>
<evidence type="ECO:0000256" key="7">
    <source>
        <dbReference type="RuleBase" id="RU363032"/>
    </source>
</evidence>
<feature type="transmembrane region" description="Helical" evidence="7">
    <location>
        <begin position="91"/>
        <end position="116"/>
    </location>
</feature>
<evidence type="ECO:0000313" key="10">
    <source>
        <dbReference type="Proteomes" id="UP001256711"/>
    </source>
</evidence>
<feature type="transmembrane region" description="Helical" evidence="7">
    <location>
        <begin position="216"/>
        <end position="241"/>
    </location>
</feature>
<feature type="transmembrane region" description="Helical" evidence="7">
    <location>
        <begin position="21"/>
        <end position="41"/>
    </location>
</feature>
<dbReference type="InterPro" id="IPR025966">
    <property type="entry name" value="OppC_N"/>
</dbReference>
<sequence>MEKVKEWPLIKQIRQSVGLQRFMLLCGLVIMVLFLLCALFAPQLAPYGFSQTKADGVSFVPQSAPGEGHVLGTTVGGLDVLSRVIWGSRTALLAIIISVVASLFLGTFLGLVSGYFGGWFDRIMVMIADAVYSFPSLLLAIVLAIMLNANGGSVMGGIMSAGISITVVFVPQYLRVVRSEVMKIKNEAYVDSAKAIGASTSRIIFRHVLRNSTRTLPVIITMNAAEAILTLAGLGFLGLGIEPSAASEWGYDLNRAISDVTAGIWWTAVFPGLAIVIVVIGITLLGEGLNDLADPRLRLRKKPTPFTKEATK</sequence>
<evidence type="ECO:0000256" key="3">
    <source>
        <dbReference type="ARBA" id="ARBA00022475"/>
    </source>
</evidence>
<dbReference type="PANTHER" id="PTHR43386">
    <property type="entry name" value="OLIGOPEPTIDE TRANSPORT SYSTEM PERMEASE PROTEIN APPC"/>
    <property type="match status" value="1"/>
</dbReference>
<dbReference type="CDD" id="cd06261">
    <property type="entry name" value="TM_PBP2"/>
    <property type="match status" value="1"/>
</dbReference>
<dbReference type="PROSITE" id="PS50928">
    <property type="entry name" value="ABC_TM1"/>
    <property type="match status" value="1"/>
</dbReference>
<name>A0AAW8TWH1_9ENTE</name>
<proteinExistence type="inferred from homology"/>
<dbReference type="Pfam" id="PF00528">
    <property type="entry name" value="BPD_transp_1"/>
    <property type="match status" value="1"/>
</dbReference>
<feature type="transmembrane region" description="Helical" evidence="7">
    <location>
        <begin position="123"/>
        <end position="147"/>
    </location>
</feature>
<protein>
    <submittedName>
        <fullName evidence="9">ABC transporter permease</fullName>
    </submittedName>
</protein>
<keyword evidence="5 7" id="KW-1133">Transmembrane helix</keyword>
<feature type="transmembrane region" description="Helical" evidence="7">
    <location>
        <begin position="264"/>
        <end position="286"/>
    </location>
</feature>
<keyword evidence="6 7" id="KW-0472">Membrane</keyword>
<keyword evidence="4 7" id="KW-0812">Transmembrane</keyword>
<evidence type="ECO:0000256" key="5">
    <source>
        <dbReference type="ARBA" id="ARBA00022989"/>
    </source>
</evidence>